<feature type="compositionally biased region" description="Basic and acidic residues" evidence="1">
    <location>
        <begin position="1"/>
        <end position="12"/>
    </location>
</feature>
<feature type="compositionally biased region" description="Basic and acidic residues" evidence="1">
    <location>
        <begin position="139"/>
        <end position="152"/>
    </location>
</feature>
<feature type="region of interest" description="Disordered" evidence="1">
    <location>
        <begin position="652"/>
        <end position="677"/>
    </location>
</feature>
<dbReference type="AlphaFoldDB" id="A0A9W7TIA4"/>
<feature type="region of interest" description="Disordered" evidence="1">
    <location>
        <begin position="1"/>
        <end position="22"/>
    </location>
</feature>
<proteinExistence type="predicted"/>
<feature type="region of interest" description="Disordered" evidence="1">
    <location>
        <begin position="34"/>
        <end position="94"/>
    </location>
</feature>
<dbReference type="Proteomes" id="UP001059041">
    <property type="component" value="Linkage Group LG18"/>
</dbReference>
<accession>A0A9W7TIA4</accession>
<feature type="region of interest" description="Disordered" evidence="1">
    <location>
        <begin position="139"/>
        <end position="163"/>
    </location>
</feature>
<reference evidence="2" key="1">
    <citation type="submission" date="2021-02" db="EMBL/GenBank/DDBJ databases">
        <title>Comparative genomics reveals that relaxation of natural selection precedes convergent phenotypic evolution of cavefish.</title>
        <authorList>
            <person name="Peng Z."/>
        </authorList>
    </citation>
    <scope>NUCLEOTIDE SEQUENCE</scope>
    <source>
        <tissue evidence="2">Muscle</tissue>
    </source>
</reference>
<keyword evidence="3" id="KW-1185">Reference proteome</keyword>
<organism evidence="2 3">
    <name type="scientific">Triplophysa rosa</name>
    <name type="common">Cave loach</name>
    <dbReference type="NCBI Taxonomy" id="992332"/>
    <lineage>
        <taxon>Eukaryota</taxon>
        <taxon>Metazoa</taxon>
        <taxon>Chordata</taxon>
        <taxon>Craniata</taxon>
        <taxon>Vertebrata</taxon>
        <taxon>Euteleostomi</taxon>
        <taxon>Actinopterygii</taxon>
        <taxon>Neopterygii</taxon>
        <taxon>Teleostei</taxon>
        <taxon>Ostariophysi</taxon>
        <taxon>Cypriniformes</taxon>
        <taxon>Nemacheilidae</taxon>
        <taxon>Triplophysa</taxon>
    </lineage>
</organism>
<evidence type="ECO:0000313" key="2">
    <source>
        <dbReference type="EMBL" id="KAI7796567.1"/>
    </source>
</evidence>
<sequence length="736" mass="83935">MWCPDTDHKQEGEIIIPDVQENIENEQKQTKCDIHMKKEASDGSLAKYASNKKRGIKTEQKLKETEDIEQKDGHSEDTKEESDHYNEDDGETCVMKTEDYVGTEVTTQSVLYGRDQQQKKKINKMDYIETEDTRTEYAKEKMVCKDQERAENDNDEESESLENEDDLLAKLVCSTEDETDLPKPFEIEKLRVKETCLENIKNEGIQTPERQEGIFSKNVVEMPETKGTNEQDKQGHEQHKWQDNCELADVFGKKEGREKRLETVETLPRLSKQTLEENVTFNELGPKTTTEVNEGVNETFDASEDTMQSDSLEFIRTLNASLNDMLVEATEIEQDLKTPISSMKLGTKQIQTLKEMAKFTLKEYAELRTKLLVETTKREMDSEEKAEDFMTANQADDEIFELNIEKECTTVDTIRESLKKGKRDSSVEINGKDLNAEHTPDVTEEKTEFIMDLQDKSESMKAEVRLLGEADALMTVESLDEMMNQILKETIEMENKFIQEIEPSSETSCNVEFQRPTSSALLLEDERGLLGDTVESLVEMVEAGIYEAVNKQKDQHNVSSPECEPTDADRDFKQLEKNTVGETLFRSNDGMSEINRPGLKRRFDDMSKDLPKVKDHKSPLVEWSTTADLNVQQSSLDFSVQKSRIAVKNPLVRPPKDPRKLLNKTSMEPSLPKPPPCGLLRGRHGVAVSVQSQGVIGFKLPGMVAELPTLRKTEFGRKVREEEKAESTQQKEVSTD</sequence>
<name>A0A9W7TIA4_TRIRA</name>
<gene>
    <name evidence="2" type="ORF">IRJ41_001424</name>
</gene>
<feature type="compositionally biased region" description="Acidic residues" evidence="1">
    <location>
        <begin position="153"/>
        <end position="163"/>
    </location>
</feature>
<dbReference type="EMBL" id="JAFHDT010000018">
    <property type="protein sequence ID" value="KAI7796567.1"/>
    <property type="molecule type" value="Genomic_DNA"/>
</dbReference>
<evidence type="ECO:0000313" key="3">
    <source>
        <dbReference type="Proteomes" id="UP001059041"/>
    </source>
</evidence>
<feature type="compositionally biased region" description="Polar residues" evidence="1">
    <location>
        <begin position="727"/>
        <end position="736"/>
    </location>
</feature>
<protein>
    <submittedName>
        <fullName evidence="2">Early endosome antigen 1-like</fullName>
    </submittedName>
</protein>
<feature type="compositionally biased region" description="Basic and acidic residues" evidence="1">
    <location>
        <begin position="56"/>
        <end position="87"/>
    </location>
</feature>
<feature type="compositionally biased region" description="Basic and acidic residues" evidence="1">
    <location>
        <begin position="713"/>
        <end position="726"/>
    </location>
</feature>
<comment type="caution">
    <text evidence="2">The sequence shown here is derived from an EMBL/GenBank/DDBJ whole genome shotgun (WGS) entry which is preliminary data.</text>
</comment>
<feature type="region of interest" description="Disordered" evidence="1">
    <location>
        <begin position="713"/>
        <end position="736"/>
    </location>
</feature>
<evidence type="ECO:0000256" key="1">
    <source>
        <dbReference type="SAM" id="MobiDB-lite"/>
    </source>
</evidence>